<feature type="compositionally biased region" description="Basic residues" evidence="1">
    <location>
        <begin position="325"/>
        <end position="336"/>
    </location>
</feature>
<gene>
    <name evidence="2" type="ORF">PDIGIT_LOCUS3829</name>
</gene>
<feature type="compositionally biased region" description="Basic and acidic residues" evidence="1">
    <location>
        <begin position="272"/>
        <end position="289"/>
    </location>
</feature>
<evidence type="ECO:0000256" key="1">
    <source>
        <dbReference type="SAM" id="MobiDB-lite"/>
    </source>
</evidence>
<feature type="compositionally biased region" description="Basic and acidic residues" evidence="1">
    <location>
        <begin position="372"/>
        <end position="387"/>
    </location>
</feature>
<reference evidence="2" key="1">
    <citation type="submission" date="2023-01" db="EMBL/GenBank/DDBJ databases">
        <authorList>
            <person name="Van Ghelder C."/>
            <person name="Rancurel C."/>
        </authorList>
    </citation>
    <scope>NUCLEOTIDE SEQUENCE</scope>
    <source>
        <strain evidence="2">CNCM I-4278</strain>
    </source>
</reference>
<dbReference type="OrthoDB" id="3787237at2759"/>
<evidence type="ECO:0000313" key="3">
    <source>
        <dbReference type="Proteomes" id="UP001152607"/>
    </source>
</evidence>
<proteinExistence type="predicted"/>
<feature type="compositionally biased region" description="Basic and acidic residues" evidence="1">
    <location>
        <begin position="337"/>
        <end position="358"/>
    </location>
</feature>
<organism evidence="2 3">
    <name type="scientific">Periconia digitata</name>
    <dbReference type="NCBI Taxonomy" id="1303443"/>
    <lineage>
        <taxon>Eukaryota</taxon>
        <taxon>Fungi</taxon>
        <taxon>Dikarya</taxon>
        <taxon>Ascomycota</taxon>
        <taxon>Pezizomycotina</taxon>
        <taxon>Dothideomycetes</taxon>
        <taxon>Pleosporomycetidae</taxon>
        <taxon>Pleosporales</taxon>
        <taxon>Massarineae</taxon>
        <taxon>Periconiaceae</taxon>
        <taxon>Periconia</taxon>
    </lineage>
</organism>
<comment type="caution">
    <text evidence="2">The sequence shown here is derived from an EMBL/GenBank/DDBJ whole genome shotgun (WGS) entry which is preliminary data.</text>
</comment>
<keyword evidence="3" id="KW-1185">Reference proteome</keyword>
<accession>A0A9W4XG98</accession>
<feature type="region of interest" description="Disordered" evidence="1">
    <location>
        <begin position="151"/>
        <end position="170"/>
    </location>
</feature>
<dbReference type="EMBL" id="CAOQHR010000002">
    <property type="protein sequence ID" value="CAI6326366.1"/>
    <property type="molecule type" value="Genomic_DNA"/>
</dbReference>
<feature type="compositionally biased region" description="Basic residues" evidence="1">
    <location>
        <begin position="359"/>
        <end position="371"/>
    </location>
</feature>
<name>A0A9W4XG98_9PLEO</name>
<sequence length="492" mass="56256">MIDPSRQLMAVTATYEDFLYYQAEWTRRNKLSVWMDEHIENFVKLYDKFHVGSRHNVPRVLGPEDIHRYPDDLRKTMPDHMRKVNIDNKFPQAQQTVNYGGAHYTIDQVPEIDDAAMRAKQEQVNRIREAEPDHDIIPTDIYHAATEKTKPFQWNDGNGSARTSRTSFETNKRHQNWGAVIKNGEWAHTDKGTSKRIRYETFIADHTDVGTHVIHKLDKYGLRIRHVYEHQFSFITYDRGEGYIDFRLDEEGNRIDSHQRHINLEARFTTSDERHNWQSLPGRRERAEQDGYIDDFSEEEEDPERYITLDVSDNAGNPGDGGAKSKSRGKSGKRKRGKDDDGNRRGKKGKQDHNDRNSKSKKGKGAKGGKKPTKDDNDDSQHTKRDEGQEDENVETDAQSKKRQREEDDSGAGSKPQKTSKKNDKQNTEDRGDSGTGGETSQSEDANVANPERGGPPPIYINNPRRRMQIFSHSGLAGGLTGGLNGARRKEG</sequence>
<feature type="region of interest" description="Disordered" evidence="1">
    <location>
        <begin position="272"/>
        <end position="465"/>
    </location>
</feature>
<feature type="compositionally biased region" description="Polar residues" evidence="1">
    <location>
        <begin position="155"/>
        <end position="169"/>
    </location>
</feature>
<evidence type="ECO:0000313" key="2">
    <source>
        <dbReference type="EMBL" id="CAI6326366.1"/>
    </source>
</evidence>
<protein>
    <submittedName>
        <fullName evidence="2">Uncharacterized protein</fullName>
    </submittedName>
</protein>
<dbReference type="Proteomes" id="UP001152607">
    <property type="component" value="Unassembled WGS sequence"/>
</dbReference>
<dbReference type="AlphaFoldDB" id="A0A9W4XG98"/>
<feature type="compositionally biased region" description="Acidic residues" evidence="1">
    <location>
        <begin position="291"/>
        <end position="303"/>
    </location>
</feature>
<feature type="compositionally biased region" description="Basic and acidic residues" evidence="1">
    <location>
        <begin position="421"/>
        <end position="433"/>
    </location>
</feature>